<comment type="caution">
    <text evidence="2">The sequence shown here is derived from an EMBL/GenBank/DDBJ whole genome shotgun (WGS) entry which is preliminary data.</text>
</comment>
<gene>
    <name evidence="2" type="ORF">PNBC_12340</name>
</gene>
<keyword evidence="3" id="KW-1185">Reference proteome</keyword>
<dbReference type="KEGG" id="pcx:LPB68_01615"/>
<proteinExistence type="predicted"/>
<dbReference type="AlphaFoldDB" id="A0A162KVX8"/>
<reference evidence="2 3" key="1">
    <citation type="submission" date="2016-02" db="EMBL/GenBank/DDBJ databases">
        <title>Paenibacillus sp. LPB0068, isolated from Crassostrea gigas.</title>
        <authorList>
            <person name="Shin S.-K."/>
            <person name="Yi H."/>
        </authorList>
    </citation>
    <scope>NUCLEOTIDE SEQUENCE [LARGE SCALE GENOMIC DNA]</scope>
    <source>
        <strain evidence="2 3">LPB0068</strain>
    </source>
</reference>
<accession>A0A162KVX8</accession>
<evidence type="ECO:0008006" key="4">
    <source>
        <dbReference type="Google" id="ProtNLM"/>
    </source>
</evidence>
<evidence type="ECO:0000313" key="3">
    <source>
        <dbReference type="Proteomes" id="UP000077134"/>
    </source>
</evidence>
<evidence type="ECO:0000256" key="1">
    <source>
        <dbReference type="SAM" id="MobiDB-lite"/>
    </source>
</evidence>
<evidence type="ECO:0000313" key="2">
    <source>
        <dbReference type="EMBL" id="OAB74813.1"/>
    </source>
</evidence>
<feature type="compositionally biased region" description="Basic and acidic residues" evidence="1">
    <location>
        <begin position="32"/>
        <end position="51"/>
    </location>
</feature>
<feature type="region of interest" description="Disordered" evidence="1">
    <location>
        <begin position="30"/>
        <end position="51"/>
    </location>
</feature>
<dbReference type="STRING" id="1763538.LPB68_01615"/>
<protein>
    <recommendedName>
        <fullName evidence="4">Spore germination protein GerPE</fullName>
    </recommendedName>
</protein>
<dbReference type="EMBL" id="LSFN01000014">
    <property type="protein sequence ID" value="OAB74813.1"/>
    <property type="molecule type" value="Genomic_DNA"/>
</dbReference>
<organism evidence="2 3">
    <name type="scientific">Paenibacillus crassostreae</name>
    <dbReference type="NCBI Taxonomy" id="1763538"/>
    <lineage>
        <taxon>Bacteria</taxon>
        <taxon>Bacillati</taxon>
        <taxon>Bacillota</taxon>
        <taxon>Bacilli</taxon>
        <taxon>Bacillales</taxon>
        <taxon>Paenibacillaceae</taxon>
        <taxon>Paenibacillus</taxon>
    </lineage>
</organism>
<dbReference type="Proteomes" id="UP000077134">
    <property type="component" value="Unassembled WGS sequence"/>
</dbReference>
<sequence>MKNSKIHNVYINNISNSSIFVNGDVGSIRSSSMERREKTTPNLHQQEKDHRDVPHYAKPFLGCIVRDYDADEFEAQILPTESLITLKQVKVLSISTGTTFQIGNNGTINLRSQVSRSNL</sequence>
<name>A0A162KVX8_9BACL</name>